<reference evidence="1 2" key="1">
    <citation type="journal article" date="2013" name="Genome Announc.">
        <title>Complete Genome Sequence of Glaciecola psychrophila Strain 170T.</title>
        <authorList>
            <person name="Yin J."/>
            <person name="Chen J."/>
            <person name="Liu G."/>
            <person name="Yu Y."/>
            <person name="Song L."/>
            <person name="Wang X."/>
            <person name="Qu X."/>
        </authorList>
    </citation>
    <scope>NUCLEOTIDE SEQUENCE [LARGE SCALE GENOMIC DNA]</scope>
    <source>
        <strain evidence="1 2">170</strain>
    </source>
</reference>
<keyword evidence="2" id="KW-1185">Reference proteome</keyword>
<dbReference type="HOGENOM" id="CLU_3346913_0_0_6"/>
<name>K7AEF0_9ALTE</name>
<dbReference type="Proteomes" id="UP000011864">
    <property type="component" value="Chromosome"/>
</dbReference>
<evidence type="ECO:0000313" key="2">
    <source>
        <dbReference type="Proteomes" id="UP000011864"/>
    </source>
</evidence>
<protein>
    <submittedName>
        <fullName evidence="1">Uncharacterized protein</fullName>
    </submittedName>
</protein>
<dbReference type="EMBL" id="CP003837">
    <property type="protein sequence ID" value="AGH42992.1"/>
    <property type="molecule type" value="Genomic_DNA"/>
</dbReference>
<dbReference type="AlphaFoldDB" id="K7AEF0"/>
<gene>
    <name evidence="1" type="ORF">C427_0883</name>
</gene>
<evidence type="ECO:0000313" key="1">
    <source>
        <dbReference type="EMBL" id="AGH42992.1"/>
    </source>
</evidence>
<organism evidence="1 2">
    <name type="scientific">Paraglaciecola psychrophila 170</name>
    <dbReference type="NCBI Taxonomy" id="1129794"/>
    <lineage>
        <taxon>Bacteria</taxon>
        <taxon>Pseudomonadati</taxon>
        <taxon>Pseudomonadota</taxon>
        <taxon>Gammaproteobacteria</taxon>
        <taxon>Alteromonadales</taxon>
        <taxon>Alteromonadaceae</taxon>
        <taxon>Paraglaciecola</taxon>
    </lineage>
</organism>
<accession>K7AEF0</accession>
<dbReference type="PATRIC" id="fig|1129794.4.peg.870"/>
<sequence length="37" mass="4298">MLLILQMKKLLIHQTFWFGKILSVTAYKDGHLNAILV</sequence>
<proteinExistence type="predicted"/>
<dbReference type="KEGG" id="gps:C427_0883"/>